<evidence type="ECO:0000313" key="1">
    <source>
        <dbReference type="EMBL" id="CAR66349.1"/>
    </source>
</evidence>
<name>B5RUH1_DEBHA</name>
<dbReference type="InParanoid" id="B5RUH1"/>
<sequence length="60" mass="7166">MDYRLFLPPTRATDCKEMIFLPKQIDVHKEMVCRWFLHVSMKTGGDHNKAPKTRDGYLWI</sequence>
<proteinExistence type="predicted"/>
<dbReference type="KEGG" id="dha:DEHA2F14894g"/>
<dbReference type="EMBL" id="CR382138">
    <property type="protein sequence ID" value="CAR66349.1"/>
    <property type="molecule type" value="Genomic_DNA"/>
</dbReference>
<evidence type="ECO:0000313" key="2">
    <source>
        <dbReference type="Proteomes" id="UP000000599"/>
    </source>
</evidence>
<dbReference type="VEuPathDB" id="FungiDB:DEHA2F14894g"/>
<reference evidence="1 2" key="1">
    <citation type="journal article" date="2004" name="Nature">
        <title>Genome evolution in yeasts.</title>
        <authorList>
            <consortium name="Genolevures"/>
            <person name="Dujon B."/>
            <person name="Sherman D."/>
            <person name="Fischer G."/>
            <person name="Durrens P."/>
            <person name="Casaregola S."/>
            <person name="Lafontaine I."/>
            <person name="de Montigny J."/>
            <person name="Marck C."/>
            <person name="Neuveglise C."/>
            <person name="Talla E."/>
            <person name="Goffard N."/>
            <person name="Frangeul L."/>
            <person name="Aigle M."/>
            <person name="Anthouard V."/>
            <person name="Babour A."/>
            <person name="Barbe V."/>
            <person name="Barnay S."/>
            <person name="Blanchin S."/>
            <person name="Beckerich J.M."/>
            <person name="Beyne E."/>
            <person name="Bleykasten C."/>
            <person name="Boisrame A."/>
            <person name="Boyer J."/>
            <person name="Cattolico L."/>
            <person name="Confanioleri F."/>
            <person name="de Daruvar A."/>
            <person name="Despons L."/>
            <person name="Fabre E."/>
            <person name="Fairhead C."/>
            <person name="Ferry-Dumazet H."/>
            <person name="Groppi A."/>
            <person name="Hantraye F."/>
            <person name="Hennequin C."/>
            <person name="Jauniaux N."/>
            <person name="Joyet P."/>
            <person name="Kachouri R."/>
            <person name="Kerrest A."/>
            <person name="Koszul R."/>
            <person name="Lemaire M."/>
            <person name="Lesur I."/>
            <person name="Ma L."/>
            <person name="Muller H."/>
            <person name="Nicaud J.M."/>
            <person name="Nikolski M."/>
            <person name="Oztas S."/>
            <person name="Ozier-Kalogeropoulos O."/>
            <person name="Pellenz S."/>
            <person name="Potier S."/>
            <person name="Richard G.F."/>
            <person name="Straub M.L."/>
            <person name="Suleau A."/>
            <person name="Swennene D."/>
            <person name="Tekaia F."/>
            <person name="Wesolowski-Louvel M."/>
            <person name="Westhof E."/>
            <person name="Wirth B."/>
            <person name="Zeniou-Meyer M."/>
            <person name="Zivanovic I."/>
            <person name="Bolotin-Fukuhara M."/>
            <person name="Thierry A."/>
            <person name="Bouchier C."/>
            <person name="Caudron B."/>
            <person name="Scarpelli C."/>
            <person name="Gaillardin C."/>
            <person name="Weissenbach J."/>
            <person name="Wincker P."/>
            <person name="Souciet J.L."/>
        </authorList>
    </citation>
    <scope>NUCLEOTIDE SEQUENCE [LARGE SCALE GENOMIC DNA]</scope>
    <source>
        <strain evidence="2">ATCC 36239 / CBS 767 / BCRC 21394 / JCM 1990 / NBRC 0083 / IGC 2968</strain>
    </source>
</reference>
<keyword evidence="2" id="KW-1185">Reference proteome</keyword>
<dbReference type="GeneID" id="8998979"/>
<dbReference type="RefSeq" id="XP_002770826.1">
    <property type="nucleotide sequence ID" value="XM_002770780.1"/>
</dbReference>
<gene>
    <name evidence="1" type="ordered locus">DEHA2F14894g</name>
</gene>
<accession>B5RUH1</accession>
<dbReference type="AlphaFoldDB" id="B5RUH1"/>
<dbReference type="Proteomes" id="UP000000599">
    <property type="component" value="Chromosome F"/>
</dbReference>
<organism evidence="1 2">
    <name type="scientific">Debaryomyces hansenii (strain ATCC 36239 / CBS 767 / BCRC 21394 / JCM 1990 / NBRC 0083 / IGC 2968)</name>
    <name type="common">Yeast</name>
    <name type="synonym">Torulaspora hansenii</name>
    <dbReference type="NCBI Taxonomy" id="284592"/>
    <lineage>
        <taxon>Eukaryota</taxon>
        <taxon>Fungi</taxon>
        <taxon>Dikarya</taxon>
        <taxon>Ascomycota</taxon>
        <taxon>Saccharomycotina</taxon>
        <taxon>Pichiomycetes</taxon>
        <taxon>Debaryomycetaceae</taxon>
        <taxon>Debaryomyces</taxon>
    </lineage>
</organism>
<dbReference type="HOGENOM" id="CLU_2941673_0_0_1"/>
<protein>
    <submittedName>
        <fullName evidence="1">DEHA2F14894p</fullName>
    </submittedName>
</protein>